<gene>
    <name evidence="2" type="ORF">KM031_18305</name>
</gene>
<proteinExistence type="predicted"/>
<dbReference type="RefSeq" id="WP_215505077.1">
    <property type="nucleotide sequence ID" value="NZ_CP076362.1"/>
</dbReference>
<evidence type="ECO:0000256" key="1">
    <source>
        <dbReference type="SAM" id="Phobius"/>
    </source>
</evidence>
<evidence type="ECO:0000313" key="2">
    <source>
        <dbReference type="EMBL" id="QWK92243.1"/>
    </source>
</evidence>
<reference evidence="2" key="1">
    <citation type="submission" date="2021-06" db="EMBL/GenBank/DDBJ databases">
        <authorList>
            <person name="Lee C.-S."/>
            <person name="Jin L."/>
        </authorList>
    </citation>
    <scope>NUCLEOTIDE SEQUENCE</scope>
    <source>
        <strain evidence="2">Con5</strain>
        <plasmid evidence="2">p1</plasmid>
    </source>
</reference>
<accession>A0A975S3N1</accession>
<geneLocation type="plasmid" evidence="2 3">
    <name>p1</name>
</geneLocation>
<evidence type="ECO:0000313" key="3">
    <source>
        <dbReference type="Proteomes" id="UP000679352"/>
    </source>
</evidence>
<protein>
    <submittedName>
        <fullName evidence="2">DUF4260 domain-containing protein</fullName>
    </submittedName>
</protein>
<dbReference type="InterPro" id="IPR025356">
    <property type="entry name" value="DUF4260"/>
</dbReference>
<dbReference type="Proteomes" id="UP000679352">
    <property type="component" value="Plasmid p1"/>
</dbReference>
<keyword evidence="3" id="KW-1185">Reference proteome</keyword>
<keyword evidence="1" id="KW-0812">Transmembrane</keyword>
<feature type="transmembrane region" description="Helical" evidence="1">
    <location>
        <begin position="66"/>
        <end position="95"/>
    </location>
</feature>
<organism evidence="2 3">
    <name type="scientific">Gemmobacter fulvus</name>
    <dbReference type="NCBI Taxonomy" id="2840474"/>
    <lineage>
        <taxon>Bacteria</taxon>
        <taxon>Pseudomonadati</taxon>
        <taxon>Pseudomonadota</taxon>
        <taxon>Alphaproteobacteria</taxon>
        <taxon>Rhodobacterales</taxon>
        <taxon>Paracoccaceae</taxon>
        <taxon>Gemmobacter</taxon>
    </lineage>
</organism>
<dbReference type="Pfam" id="PF14079">
    <property type="entry name" value="DUF4260"/>
    <property type="match status" value="1"/>
</dbReference>
<dbReference type="AlphaFoldDB" id="A0A975S3N1"/>
<keyword evidence="2" id="KW-0614">Plasmid</keyword>
<sequence>MRAPLDPKLRSLLRLEGLLMALVGATGAWVCAATGWQIAITALAPDLTILAYAWGPRFGARLYNVAHSYALPLLLTALGLLLTPSVLPIAALWLAHIGVDRALGYGLKSEAGFGVTHLGPIGRDR</sequence>
<name>A0A975S3N1_9RHOB</name>
<keyword evidence="1" id="KW-1133">Transmembrane helix</keyword>
<dbReference type="EMBL" id="CP076362">
    <property type="protein sequence ID" value="QWK92243.1"/>
    <property type="molecule type" value="Genomic_DNA"/>
</dbReference>
<dbReference type="KEGG" id="gfu:KM031_18305"/>
<keyword evidence="1" id="KW-0472">Membrane</keyword>